<feature type="transmembrane region" description="Helical" evidence="5">
    <location>
        <begin position="57"/>
        <end position="78"/>
    </location>
</feature>
<feature type="transmembrane region" description="Helical" evidence="5">
    <location>
        <begin position="98"/>
        <end position="116"/>
    </location>
</feature>
<name>A0A319DBC6_9EURO</name>
<evidence type="ECO:0000313" key="7">
    <source>
        <dbReference type="Proteomes" id="UP000247810"/>
    </source>
</evidence>
<dbReference type="AlphaFoldDB" id="A0A319DBC6"/>
<evidence type="ECO:0000256" key="1">
    <source>
        <dbReference type="ARBA" id="ARBA00004141"/>
    </source>
</evidence>
<keyword evidence="3 5" id="KW-1133">Transmembrane helix</keyword>
<keyword evidence="2 5" id="KW-0812">Transmembrane</keyword>
<organism evidence="6 7">
    <name type="scientific">Aspergillus ellipticus CBS 707.79</name>
    <dbReference type="NCBI Taxonomy" id="1448320"/>
    <lineage>
        <taxon>Eukaryota</taxon>
        <taxon>Fungi</taxon>
        <taxon>Dikarya</taxon>
        <taxon>Ascomycota</taxon>
        <taxon>Pezizomycotina</taxon>
        <taxon>Eurotiomycetes</taxon>
        <taxon>Eurotiomycetidae</taxon>
        <taxon>Eurotiales</taxon>
        <taxon>Aspergillaceae</taxon>
        <taxon>Aspergillus</taxon>
        <taxon>Aspergillus subgen. Circumdati</taxon>
    </lineage>
</organism>
<feature type="transmembrane region" description="Helical" evidence="5">
    <location>
        <begin position="219"/>
        <end position="238"/>
    </location>
</feature>
<dbReference type="InterPro" id="IPR036259">
    <property type="entry name" value="MFS_trans_sf"/>
</dbReference>
<feature type="transmembrane region" description="Helical" evidence="5">
    <location>
        <begin position="483"/>
        <end position="502"/>
    </location>
</feature>
<dbReference type="EMBL" id="KZ825867">
    <property type="protein sequence ID" value="PYH94670.1"/>
    <property type="molecule type" value="Genomic_DNA"/>
</dbReference>
<protein>
    <submittedName>
        <fullName evidence="6">MFS general substrate transporter</fullName>
    </submittedName>
</protein>
<keyword evidence="7" id="KW-1185">Reference proteome</keyword>
<dbReference type="VEuPathDB" id="FungiDB:BO71DRAFT_419180"/>
<dbReference type="STRING" id="1448320.A0A319DBC6"/>
<dbReference type="PANTHER" id="PTHR23502">
    <property type="entry name" value="MAJOR FACILITATOR SUPERFAMILY"/>
    <property type="match status" value="1"/>
</dbReference>
<dbReference type="Gene3D" id="1.20.1250.20">
    <property type="entry name" value="MFS general substrate transporter like domains"/>
    <property type="match status" value="1"/>
</dbReference>
<feature type="transmembrane region" description="Helical" evidence="5">
    <location>
        <begin position="297"/>
        <end position="319"/>
    </location>
</feature>
<reference evidence="6 7" key="1">
    <citation type="submission" date="2018-02" db="EMBL/GenBank/DDBJ databases">
        <title>The genomes of Aspergillus section Nigri reveals drivers in fungal speciation.</title>
        <authorList>
            <consortium name="DOE Joint Genome Institute"/>
            <person name="Vesth T.C."/>
            <person name="Nybo J."/>
            <person name="Theobald S."/>
            <person name="Brandl J."/>
            <person name="Frisvad J.C."/>
            <person name="Nielsen K.F."/>
            <person name="Lyhne E.K."/>
            <person name="Kogle M.E."/>
            <person name="Kuo A."/>
            <person name="Riley R."/>
            <person name="Clum A."/>
            <person name="Nolan M."/>
            <person name="Lipzen A."/>
            <person name="Salamov A."/>
            <person name="Henrissat B."/>
            <person name="Wiebenga A."/>
            <person name="De vries R.P."/>
            <person name="Grigoriev I.V."/>
            <person name="Mortensen U.H."/>
            <person name="Andersen M.R."/>
            <person name="Baker S.E."/>
        </authorList>
    </citation>
    <scope>NUCLEOTIDE SEQUENCE [LARGE SCALE GENOMIC DNA]</scope>
    <source>
        <strain evidence="6 7">CBS 707.79</strain>
    </source>
</reference>
<evidence type="ECO:0000256" key="3">
    <source>
        <dbReference type="ARBA" id="ARBA00022989"/>
    </source>
</evidence>
<feature type="transmembrane region" description="Helical" evidence="5">
    <location>
        <begin position="387"/>
        <end position="408"/>
    </location>
</feature>
<feature type="transmembrane region" description="Helical" evidence="5">
    <location>
        <begin position="191"/>
        <end position="213"/>
    </location>
</feature>
<evidence type="ECO:0000256" key="2">
    <source>
        <dbReference type="ARBA" id="ARBA00022692"/>
    </source>
</evidence>
<dbReference type="GO" id="GO:0005886">
    <property type="term" value="C:plasma membrane"/>
    <property type="evidence" value="ECO:0007669"/>
    <property type="project" value="TreeGrafter"/>
</dbReference>
<comment type="subcellular location">
    <subcellularLocation>
        <location evidence="1">Membrane</location>
        <topology evidence="1">Multi-pass membrane protein</topology>
    </subcellularLocation>
</comment>
<dbReference type="GO" id="GO:0022857">
    <property type="term" value="F:transmembrane transporter activity"/>
    <property type="evidence" value="ECO:0007669"/>
    <property type="project" value="InterPro"/>
</dbReference>
<dbReference type="Pfam" id="PF07690">
    <property type="entry name" value="MFS_1"/>
    <property type="match status" value="1"/>
</dbReference>
<sequence>MAFFIDSSVIPGTITLLGNNTFLSTRHLNQANDNIVLIPTPSADPNDPLNRSPRRKLLSTFCVCTYTLFARISIANLYSVLVPLSNHTGISVNTLNQGNGYMFLLAGWSLFFWLPFSIAYGKRLAYILSTTGILAGHPKFPIFDQPFCKTDGQWLGCSIIMGFFVALIEAIPELSMVDLYFTHERGKYTAIYSLFLTGSNFLAPVICGFIATYQGWTWVFHWPSIFLGITLLVLFIFMEETNFDRQTSGVFSPAAEIEQPAPVITAPGEKAIPSSRGLFFSSPRVERRTTLKRVQNGFRFFTWPVVLYAGFSYGLYVIWFSMLNGTSSTILGSAPYNFSAAMVGLSYLSCCIGVIFATYKTFYSGQFSDWLVIRMSRRNNGQMEAEYRLWPFALCTVFMPSALVLWGIGSAQSIHWIGPVIAMGMIAFNVSCGVTISIAYLIDSYREMSSDAITTVVSIRNTMAFAIGYGITPWIDGMGQQNTFVTAACASFAGCSLFLVMIKLGKRLRASSKDTYWELVVENTHDGVTH</sequence>
<feature type="transmembrane region" description="Helical" evidence="5">
    <location>
        <begin position="339"/>
        <end position="359"/>
    </location>
</feature>
<gene>
    <name evidence="6" type="ORF">BO71DRAFT_419180</name>
</gene>
<dbReference type="OrthoDB" id="5215911at2759"/>
<dbReference type="SUPFAM" id="SSF103473">
    <property type="entry name" value="MFS general substrate transporter"/>
    <property type="match status" value="1"/>
</dbReference>
<dbReference type="Proteomes" id="UP000247810">
    <property type="component" value="Unassembled WGS sequence"/>
</dbReference>
<evidence type="ECO:0000256" key="5">
    <source>
        <dbReference type="SAM" id="Phobius"/>
    </source>
</evidence>
<evidence type="ECO:0000256" key="4">
    <source>
        <dbReference type="ARBA" id="ARBA00023136"/>
    </source>
</evidence>
<feature type="transmembrane region" description="Helical" evidence="5">
    <location>
        <begin position="414"/>
        <end position="440"/>
    </location>
</feature>
<keyword evidence="4 5" id="KW-0472">Membrane</keyword>
<feature type="transmembrane region" description="Helical" evidence="5">
    <location>
        <begin position="452"/>
        <end position="471"/>
    </location>
</feature>
<evidence type="ECO:0000313" key="6">
    <source>
        <dbReference type="EMBL" id="PYH94670.1"/>
    </source>
</evidence>
<dbReference type="PANTHER" id="PTHR23502:SF30">
    <property type="entry name" value="TRANSPORTER, PUTATIVE (AFU_ORTHOLOGUE AFUA_8G04702)-RELATED"/>
    <property type="match status" value="1"/>
</dbReference>
<proteinExistence type="predicted"/>
<accession>A0A319DBC6</accession>
<dbReference type="InterPro" id="IPR011701">
    <property type="entry name" value="MFS"/>
</dbReference>